<keyword evidence="7" id="KW-0406">Ion transport</keyword>
<evidence type="ECO:0000256" key="7">
    <source>
        <dbReference type="ARBA" id="ARBA00023065"/>
    </source>
</evidence>
<feature type="compositionally biased region" description="Basic and acidic residues" evidence="9">
    <location>
        <begin position="313"/>
        <end position="326"/>
    </location>
</feature>
<dbReference type="InterPro" id="IPR002524">
    <property type="entry name" value="Cation_efflux"/>
</dbReference>
<dbReference type="PANTHER" id="PTHR11562:SF17">
    <property type="entry name" value="RE54080P-RELATED"/>
    <property type="match status" value="1"/>
</dbReference>
<name>A0ABS1DH34_9PROT</name>
<gene>
    <name evidence="13" type="ORF">CKO28_14885</name>
</gene>
<sequence>MSEQAHPPHDHAHHEHGAGCDHEHGHAPPVDADNQRRVFWAMLVTGGFMAVEVAGGLISGSLALLADAGHMLTDTASLALAWFAFKLGRKPADNARSYGYQRFQVLAAFVNGATLLAIVGWIAVEAVGRLLNPQPVMGATMMAVAVLGLVVNLVAFRLLHGGDQHNLNLRGAALHVMGDLLGSVAAIAAGVVILTTGWTPIDPLLSLLVAGLILRSAWMLVRQSGHILLEGTPSHLDIEEIKRELPAAVPAISDVHHVHAWSLTAERPLVTLHANVRTGADHSRVLQAIKTHLSERFAVEHSTVQLEPGPCADDTREDGCRDANKP</sequence>
<comment type="caution">
    <text evidence="13">The sequence shown here is derived from an EMBL/GenBank/DDBJ whole genome shotgun (WGS) entry which is preliminary data.</text>
</comment>
<dbReference type="EMBL" id="NRRL01000045">
    <property type="protein sequence ID" value="MBK1669321.1"/>
    <property type="molecule type" value="Genomic_DNA"/>
</dbReference>
<evidence type="ECO:0000256" key="5">
    <source>
        <dbReference type="ARBA" id="ARBA00022906"/>
    </source>
</evidence>
<dbReference type="InterPro" id="IPR027469">
    <property type="entry name" value="Cation_efflux_TMD_sf"/>
</dbReference>
<evidence type="ECO:0000256" key="2">
    <source>
        <dbReference type="ARBA" id="ARBA00008873"/>
    </source>
</evidence>
<proteinExistence type="inferred from homology"/>
<evidence type="ECO:0000259" key="12">
    <source>
        <dbReference type="Pfam" id="PF16916"/>
    </source>
</evidence>
<keyword evidence="6 10" id="KW-1133">Transmembrane helix</keyword>
<keyword evidence="4 10" id="KW-0812">Transmembrane</keyword>
<accession>A0ABS1DH34</accession>
<evidence type="ECO:0000256" key="6">
    <source>
        <dbReference type="ARBA" id="ARBA00022989"/>
    </source>
</evidence>
<comment type="similarity">
    <text evidence="2">Belongs to the cation diffusion facilitator (CDF) transporter (TC 2.A.4) family. SLC30A subfamily.</text>
</comment>
<dbReference type="SUPFAM" id="SSF161111">
    <property type="entry name" value="Cation efflux protein transmembrane domain-like"/>
    <property type="match status" value="1"/>
</dbReference>
<comment type="subcellular location">
    <subcellularLocation>
        <location evidence="1">Membrane</location>
        <topology evidence="1">Multi-pass membrane protein</topology>
    </subcellularLocation>
</comment>
<dbReference type="InterPro" id="IPR036837">
    <property type="entry name" value="Cation_efflux_CTD_sf"/>
</dbReference>
<dbReference type="InterPro" id="IPR027470">
    <property type="entry name" value="Cation_efflux_CTD"/>
</dbReference>
<feature type="region of interest" description="Disordered" evidence="9">
    <location>
        <begin position="304"/>
        <end position="326"/>
    </location>
</feature>
<dbReference type="Pfam" id="PF01545">
    <property type="entry name" value="Cation_efflux"/>
    <property type="match status" value="1"/>
</dbReference>
<feature type="transmembrane region" description="Helical" evidence="10">
    <location>
        <begin position="105"/>
        <end position="124"/>
    </location>
</feature>
<feature type="domain" description="Cation efflux protein cytoplasmic" evidence="12">
    <location>
        <begin position="233"/>
        <end position="308"/>
    </location>
</feature>
<dbReference type="Pfam" id="PF16916">
    <property type="entry name" value="ZT_dimer"/>
    <property type="match status" value="1"/>
</dbReference>
<dbReference type="RefSeq" id="WP_200341652.1">
    <property type="nucleotide sequence ID" value="NZ_NRRL01000045.1"/>
</dbReference>
<feature type="compositionally biased region" description="Basic and acidic residues" evidence="9">
    <location>
        <begin position="1"/>
        <end position="26"/>
    </location>
</feature>
<dbReference type="Gene3D" id="1.20.1510.10">
    <property type="entry name" value="Cation efflux protein transmembrane domain"/>
    <property type="match status" value="1"/>
</dbReference>
<reference evidence="13 14" key="1">
    <citation type="journal article" date="2020" name="Microorganisms">
        <title>Osmotic Adaptation and Compatible Solute Biosynthesis of Phototrophic Bacteria as Revealed from Genome Analyses.</title>
        <authorList>
            <person name="Imhoff J.F."/>
            <person name="Rahn T."/>
            <person name="Kunzel S."/>
            <person name="Keller A."/>
            <person name="Neulinger S.C."/>
        </authorList>
    </citation>
    <scope>NUCLEOTIDE SEQUENCE [LARGE SCALE GENOMIC DNA]</scope>
    <source>
        <strain evidence="13 14">DSM 9895</strain>
    </source>
</reference>
<dbReference type="Proteomes" id="UP001296873">
    <property type="component" value="Unassembled WGS sequence"/>
</dbReference>
<protein>
    <submittedName>
        <fullName evidence="13">Cation transporter</fullName>
    </submittedName>
</protein>
<dbReference type="NCBIfam" id="TIGR01297">
    <property type="entry name" value="CDF"/>
    <property type="match status" value="1"/>
</dbReference>
<organism evidence="13 14">
    <name type="scientific">Rhodovibrio sodomensis</name>
    <dbReference type="NCBI Taxonomy" id="1088"/>
    <lineage>
        <taxon>Bacteria</taxon>
        <taxon>Pseudomonadati</taxon>
        <taxon>Pseudomonadota</taxon>
        <taxon>Alphaproteobacteria</taxon>
        <taxon>Rhodospirillales</taxon>
        <taxon>Rhodovibrionaceae</taxon>
        <taxon>Rhodovibrio</taxon>
    </lineage>
</organism>
<feature type="transmembrane region" description="Helical" evidence="10">
    <location>
        <begin position="180"/>
        <end position="198"/>
    </location>
</feature>
<keyword evidence="5" id="KW-0862">Zinc</keyword>
<evidence type="ECO:0000256" key="9">
    <source>
        <dbReference type="SAM" id="MobiDB-lite"/>
    </source>
</evidence>
<evidence type="ECO:0000256" key="1">
    <source>
        <dbReference type="ARBA" id="ARBA00004141"/>
    </source>
</evidence>
<evidence type="ECO:0000313" key="13">
    <source>
        <dbReference type="EMBL" id="MBK1669321.1"/>
    </source>
</evidence>
<evidence type="ECO:0000259" key="11">
    <source>
        <dbReference type="Pfam" id="PF01545"/>
    </source>
</evidence>
<keyword evidence="3" id="KW-0813">Transport</keyword>
<evidence type="ECO:0000256" key="4">
    <source>
        <dbReference type="ARBA" id="ARBA00022692"/>
    </source>
</evidence>
<keyword evidence="5" id="KW-0864">Zinc transport</keyword>
<evidence type="ECO:0000256" key="3">
    <source>
        <dbReference type="ARBA" id="ARBA00022448"/>
    </source>
</evidence>
<dbReference type="InterPro" id="IPR050681">
    <property type="entry name" value="CDF/SLC30A"/>
</dbReference>
<feature type="transmembrane region" description="Helical" evidence="10">
    <location>
        <begin position="136"/>
        <end position="159"/>
    </location>
</feature>
<dbReference type="InterPro" id="IPR058533">
    <property type="entry name" value="Cation_efflux_TM"/>
</dbReference>
<evidence type="ECO:0000313" key="14">
    <source>
        <dbReference type="Proteomes" id="UP001296873"/>
    </source>
</evidence>
<dbReference type="SUPFAM" id="SSF160240">
    <property type="entry name" value="Cation efflux protein cytoplasmic domain-like"/>
    <property type="match status" value="1"/>
</dbReference>
<evidence type="ECO:0000256" key="10">
    <source>
        <dbReference type="SAM" id="Phobius"/>
    </source>
</evidence>
<dbReference type="PANTHER" id="PTHR11562">
    <property type="entry name" value="CATION EFFLUX PROTEIN/ ZINC TRANSPORTER"/>
    <property type="match status" value="1"/>
</dbReference>
<feature type="transmembrane region" description="Helical" evidence="10">
    <location>
        <begin position="38"/>
        <end position="58"/>
    </location>
</feature>
<evidence type="ECO:0000256" key="8">
    <source>
        <dbReference type="ARBA" id="ARBA00023136"/>
    </source>
</evidence>
<keyword evidence="8 10" id="KW-0472">Membrane</keyword>
<feature type="domain" description="Cation efflux protein transmembrane" evidence="11">
    <location>
        <begin position="39"/>
        <end position="229"/>
    </location>
</feature>
<keyword evidence="14" id="KW-1185">Reference proteome</keyword>
<feature type="region of interest" description="Disordered" evidence="9">
    <location>
        <begin position="1"/>
        <end position="28"/>
    </location>
</feature>